<name>A0AAN8ENL2_9EURO</name>
<keyword evidence="2" id="KW-1185">Reference proteome</keyword>
<dbReference type="AlphaFoldDB" id="A0AAN8ENL2"/>
<comment type="caution">
    <text evidence="1">The sequence shown here is derived from an EMBL/GenBank/DDBJ whole genome shotgun (WGS) entry which is preliminary data.</text>
</comment>
<evidence type="ECO:0000313" key="1">
    <source>
        <dbReference type="EMBL" id="KAK5948763.1"/>
    </source>
</evidence>
<evidence type="ECO:0000313" key="2">
    <source>
        <dbReference type="Proteomes" id="UP001316803"/>
    </source>
</evidence>
<accession>A0AAN8ENL2</accession>
<gene>
    <name evidence="1" type="ORF">OHC33_010186</name>
</gene>
<dbReference type="Proteomes" id="UP001316803">
    <property type="component" value="Unassembled WGS sequence"/>
</dbReference>
<proteinExistence type="predicted"/>
<sequence length="50" mass="5649">MDVKKGSWKNLGNGKHAIVLDQEFKNFHDDASKTGTYFPGCNQVEDFDCI</sequence>
<reference evidence="1 2" key="1">
    <citation type="submission" date="2022-12" db="EMBL/GenBank/DDBJ databases">
        <title>Genomic features and morphological characterization of a novel Knufia sp. strain isolated from spacecraft assembly facility.</title>
        <authorList>
            <person name="Teixeira M."/>
            <person name="Chander A.M."/>
            <person name="Stajich J.E."/>
            <person name="Venkateswaran K."/>
        </authorList>
    </citation>
    <scope>NUCLEOTIDE SEQUENCE [LARGE SCALE GENOMIC DNA]</scope>
    <source>
        <strain evidence="1 2">FJI-L2-BK-P2</strain>
    </source>
</reference>
<protein>
    <submittedName>
        <fullName evidence="1">Uncharacterized protein</fullName>
    </submittedName>
</protein>
<organism evidence="1 2">
    <name type="scientific">Knufia fluminis</name>
    <dbReference type="NCBI Taxonomy" id="191047"/>
    <lineage>
        <taxon>Eukaryota</taxon>
        <taxon>Fungi</taxon>
        <taxon>Dikarya</taxon>
        <taxon>Ascomycota</taxon>
        <taxon>Pezizomycotina</taxon>
        <taxon>Eurotiomycetes</taxon>
        <taxon>Chaetothyriomycetidae</taxon>
        <taxon>Chaetothyriales</taxon>
        <taxon>Trichomeriaceae</taxon>
        <taxon>Knufia</taxon>
    </lineage>
</organism>
<dbReference type="EMBL" id="JAKLMC020000043">
    <property type="protein sequence ID" value="KAK5948763.1"/>
    <property type="molecule type" value="Genomic_DNA"/>
</dbReference>